<evidence type="ECO:0000313" key="2">
    <source>
        <dbReference type="Proteomes" id="UP000001396"/>
    </source>
</evidence>
<protein>
    <submittedName>
        <fullName evidence="1">Uncharacterized protein</fullName>
    </submittedName>
</protein>
<comment type="caution">
    <text evidence="1">The sequence shown here is derived from an EMBL/GenBank/DDBJ whole genome shotgun (WGS) entry which is preliminary data.</text>
</comment>
<dbReference type="RefSeq" id="XP_020434556.1">
    <property type="nucleotide sequence ID" value="XM_020575761.1"/>
</dbReference>
<dbReference type="EMBL" id="ADBJ01000020">
    <property type="protein sequence ID" value="EFA82439.1"/>
    <property type="molecule type" value="Genomic_DNA"/>
</dbReference>
<gene>
    <name evidence="1" type="ORF">PPL_04864</name>
</gene>
<dbReference type="GeneID" id="31360351"/>
<dbReference type="AlphaFoldDB" id="D3B8S1"/>
<dbReference type="SUPFAM" id="SSF63829">
    <property type="entry name" value="Calcium-dependent phosphotriesterase"/>
    <property type="match status" value="1"/>
</dbReference>
<keyword evidence="2" id="KW-1185">Reference proteome</keyword>
<sequence>MKSKSIEHIGDIEGIKGDTNISVCYDGQDHIYLVNGIISNNRIDRFNIKTMKFESYHQLLGYSLQVSSMIFKGSLYSVSFGENKIFQFDLTNKTITDHQIDTKPLSACHDNNGNFFILEISSKRFIKYNVETKQSINLNDIPITNGQYLFVMYHRESPTSSYIYTFGASPDCNFKYSIESNQCEPFFRNINQNRGWTASTSITL</sequence>
<reference evidence="1 2" key="1">
    <citation type="journal article" date="2011" name="Genome Res.">
        <title>Phylogeny-wide analysis of social amoeba genomes highlights ancient origins for complex intercellular communication.</title>
        <authorList>
            <person name="Heidel A.J."/>
            <person name="Lawal H.M."/>
            <person name="Felder M."/>
            <person name="Schilde C."/>
            <person name="Helps N.R."/>
            <person name="Tunggal B."/>
            <person name="Rivero F."/>
            <person name="John U."/>
            <person name="Schleicher M."/>
            <person name="Eichinger L."/>
            <person name="Platzer M."/>
            <person name="Noegel A.A."/>
            <person name="Schaap P."/>
            <person name="Gloeckner G."/>
        </authorList>
    </citation>
    <scope>NUCLEOTIDE SEQUENCE [LARGE SCALE GENOMIC DNA]</scope>
    <source>
        <strain evidence="2">ATCC 26659 / Pp 5 / PN500</strain>
    </source>
</reference>
<accession>D3B8S1</accession>
<organism evidence="1 2">
    <name type="scientific">Heterostelium pallidum (strain ATCC 26659 / Pp 5 / PN500)</name>
    <name type="common">Cellular slime mold</name>
    <name type="synonym">Polysphondylium pallidum</name>
    <dbReference type="NCBI Taxonomy" id="670386"/>
    <lineage>
        <taxon>Eukaryota</taxon>
        <taxon>Amoebozoa</taxon>
        <taxon>Evosea</taxon>
        <taxon>Eumycetozoa</taxon>
        <taxon>Dictyostelia</taxon>
        <taxon>Acytosteliales</taxon>
        <taxon>Acytosteliaceae</taxon>
        <taxon>Heterostelium</taxon>
    </lineage>
</organism>
<name>D3B8S1_HETP5</name>
<evidence type="ECO:0000313" key="1">
    <source>
        <dbReference type="EMBL" id="EFA82439.1"/>
    </source>
</evidence>
<dbReference type="Proteomes" id="UP000001396">
    <property type="component" value="Unassembled WGS sequence"/>
</dbReference>
<proteinExistence type="predicted"/>
<dbReference type="InParanoid" id="D3B8S1"/>